<evidence type="ECO:0000256" key="4">
    <source>
        <dbReference type="ARBA" id="ARBA00023027"/>
    </source>
</evidence>
<dbReference type="InterPro" id="IPR015815">
    <property type="entry name" value="HIBADH-related"/>
</dbReference>
<dbReference type="InterPro" id="IPR013328">
    <property type="entry name" value="6PGD_dom2"/>
</dbReference>
<dbReference type="Gene3D" id="1.10.1040.10">
    <property type="entry name" value="N-(1-d-carboxylethyl)-l-norvaline Dehydrogenase, domain 2"/>
    <property type="match status" value="1"/>
</dbReference>
<keyword evidence="4 5" id="KW-0520">NAD</keyword>
<dbReference type="InterPro" id="IPR029154">
    <property type="entry name" value="HIBADH-like_NADP-bd"/>
</dbReference>
<dbReference type="EMBL" id="BAABFL010000475">
    <property type="protein sequence ID" value="GAA4652440.1"/>
    <property type="molecule type" value="Genomic_DNA"/>
</dbReference>
<dbReference type="InterPro" id="IPR006115">
    <property type="entry name" value="6PGDH_NADP-bd"/>
</dbReference>
<keyword evidence="3 5" id="KW-0560">Oxidoreductase</keyword>
<accession>A0ABP8V8W2</accession>
<dbReference type="NCBIfam" id="TIGR01692">
    <property type="entry name" value="HIBADH"/>
    <property type="match status" value="1"/>
</dbReference>
<comment type="pathway">
    <text evidence="5">Amino-acid degradation; L-valine degradation.</text>
</comment>
<gene>
    <name evidence="8" type="primary">mmsB</name>
    <name evidence="8" type="ORF">GCM10023116_47240</name>
</gene>
<comment type="similarity">
    <text evidence="1 5">Belongs to the HIBADH-related family.</text>
</comment>
<evidence type="ECO:0000259" key="6">
    <source>
        <dbReference type="Pfam" id="PF03446"/>
    </source>
</evidence>
<dbReference type="Pfam" id="PF14833">
    <property type="entry name" value="NAD_binding_11"/>
    <property type="match status" value="1"/>
</dbReference>
<dbReference type="RefSeq" id="WP_345199010.1">
    <property type="nucleotide sequence ID" value="NZ_BAABFL010000475.1"/>
</dbReference>
<dbReference type="EC" id="1.1.1.31" evidence="5"/>
<dbReference type="PANTHER" id="PTHR22981:SF7">
    <property type="entry name" value="3-HYDROXYISOBUTYRATE DEHYDROGENASE, MITOCHONDRIAL"/>
    <property type="match status" value="1"/>
</dbReference>
<dbReference type="InterPro" id="IPR011548">
    <property type="entry name" value="HIBADH"/>
</dbReference>
<organism evidence="8 9">
    <name type="scientific">Kistimonas scapharcae</name>
    <dbReference type="NCBI Taxonomy" id="1036133"/>
    <lineage>
        <taxon>Bacteria</taxon>
        <taxon>Pseudomonadati</taxon>
        <taxon>Pseudomonadota</taxon>
        <taxon>Gammaproteobacteria</taxon>
        <taxon>Oceanospirillales</taxon>
        <taxon>Endozoicomonadaceae</taxon>
        <taxon>Kistimonas</taxon>
    </lineage>
</organism>
<dbReference type="Pfam" id="PF03446">
    <property type="entry name" value="NAD_binding_2"/>
    <property type="match status" value="1"/>
</dbReference>
<comment type="caution">
    <text evidence="8">The sequence shown here is derived from an EMBL/GenBank/DDBJ whole genome shotgun (WGS) entry which is preliminary data.</text>
</comment>
<comment type="catalytic activity">
    <reaction evidence="5">
        <text>3-hydroxy-2-methylpropanoate + NAD(+) = 2-methyl-3-oxopropanoate + NADH + H(+)</text>
        <dbReference type="Rhea" id="RHEA:17681"/>
        <dbReference type="ChEBI" id="CHEBI:11805"/>
        <dbReference type="ChEBI" id="CHEBI:15378"/>
        <dbReference type="ChEBI" id="CHEBI:57540"/>
        <dbReference type="ChEBI" id="CHEBI:57700"/>
        <dbReference type="ChEBI" id="CHEBI:57945"/>
        <dbReference type="EC" id="1.1.1.31"/>
    </reaction>
</comment>
<sequence>MAQIAFIGLGNMGAPMAINLIKAGHQLTVFDLNPDAVKTLSDQGATAAEQATDAVKGADVVISMLPAGQHVESLYLGETALLNAIHTDALIIDSSTIDADTARKVASAADVQGKAFIDAPVSGGTAGAAQGTLSFMIGGKKAHYERAIPILEAMGSNLFHAGDAGCGQVAKMCNNMLLAIHMTGTAEALALAIRNGLSPETVSEIMLKSSGRNWSLEVYNPVPGIMENAPASRDYEGGFMVNLMLKDLKLALDAAASSGASTPMGSLARNLYNLHANQTDNNGQLDFSSIFRLYDKERS</sequence>
<reference evidence="9" key="1">
    <citation type="journal article" date="2019" name="Int. J. Syst. Evol. Microbiol.">
        <title>The Global Catalogue of Microorganisms (GCM) 10K type strain sequencing project: providing services to taxonomists for standard genome sequencing and annotation.</title>
        <authorList>
            <consortium name="The Broad Institute Genomics Platform"/>
            <consortium name="The Broad Institute Genome Sequencing Center for Infectious Disease"/>
            <person name="Wu L."/>
            <person name="Ma J."/>
        </authorList>
    </citation>
    <scope>NUCLEOTIDE SEQUENCE [LARGE SCALE GENOMIC DNA]</scope>
    <source>
        <strain evidence="9">JCM 17805</strain>
    </source>
</reference>
<dbReference type="InterPro" id="IPR008927">
    <property type="entry name" value="6-PGluconate_DH-like_C_sf"/>
</dbReference>
<dbReference type="PANTHER" id="PTHR22981">
    <property type="entry name" value="3-HYDROXYISOBUTYRATE DEHYDROGENASE-RELATED"/>
    <property type="match status" value="1"/>
</dbReference>
<dbReference type="PIRSF" id="PIRSF000103">
    <property type="entry name" value="HIBADH"/>
    <property type="match status" value="1"/>
</dbReference>
<dbReference type="SUPFAM" id="SSF48179">
    <property type="entry name" value="6-phosphogluconate dehydrogenase C-terminal domain-like"/>
    <property type="match status" value="1"/>
</dbReference>
<evidence type="ECO:0000256" key="5">
    <source>
        <dbReference type="RuleBase" id="RU910714"/>
    </source>
</evidence>
<feature type="domain" description="3-hydroxyisobutyrate dehydrogenase-like NAD-binding" evidence="7">
    <location>
        <begin position="165"/>
        <end position="294"/>
    </location>
</feature>
<name>A0ABP8V8W2_9GAMM</name>
<evidence type="ECO:0000259" key="7">
    <source>
        <dbReference type="Pfam" id="PF14833"/>
    </source>
</evidence>
<keyword evidence="2 5" id="KW-0101">Branched-chain amino acid catabolism</keyword>
<evidence type="ECO:0000256" key="1">
    <source>
        <dbReference type="ARBA" id="ARBA00009080"/>
    </source>
</evidence>
<dbReference type="InterPro" id="IPR036291">
    <property type="entry name" value="NAD(P)-bd_dom_sf"/>
</dbReference>
<dbReference type="InterPro" id="IPR002204">
    <property type="entry name" value="3-OH-isobutyrate_DH-rel_CS"/>
</dbReference>
<evidence type="ECO:0000313" key="8">
    <source>
        <dbReference type="EMBL" id="GAA4652440.1"/>
    </source>
</evidence>
<dbReference type="Gene3D" id="3.40.50.720">
    <property type="entry name" value="NAD(P)-binding Rossmann-like Domain"/>
    <property type="match status" value="1"/>
</dbReference>
<keyword evidence="9" id="KW-1185">Reference proteome</keyword>
<proteinExistence type="inferred from homology"/>
<dbReference type="PROSITE" id="PS00895">
    <property type="entry name" value="3_HYDROXYISOBUT_DH"/>
    <property type="match status" value="1"/>
</dbReference>
<dbReference type="Proteomes" id="UP001500604">
    <property type="component" value="Unassembled WGS sequence"/>
</dbReference>
<feature type="domain" description="6-phosphogluconate dehydrogenase NADP-binding" evidence="6">
    <location>
        <begin position="3"/>
        <end position="162"/>
    </location>
</feature>
<protein>
    <recommendedName>
        <fullName evidence="5">3-hydroxyisobutyrate dehydrogenase</fullName>
        <shortName evidence="5">HIBADH</shortName>
        <ecNumber evidence="5">1.1.1.31</ecNumber>
    </recommendedName>
</protein>
<dbReference type="SUPFAM" id="SSF51735">
    <property type="entry name" value="NAD(P)-binding Rossmann-fold domains"/>
    <property type="match status" value="1"/>
</dbReference>
<evidence type="ECO:0000256" key="2">
    <source>
        <dbReference type="ARBA" id="ARBA00022456"/>
    </source>
</evidence>
<evidence type="ECO:0000256" key="3">
    <source>
        <dbReference type="ARBA" id="ARBA00023002"/>
    </source>
</evidence>
<evidence type="ECO:0000313" key="9">
    <source>
        <dbReference type="Proteomes" id="UP001500604"/>
    </source>
</evidence>